<feature type="non-terminal residue" evidence="1">
    <location>
        <position position="1"/>
    </location>
</feature>
<dbReference type="EMBL" id="HACG01003162">
    <property type="protein sequence ID" value="CEK50027.1"/>
    <property type="molecule type" value="Transcribed_RNA"/>
</dbReference>
<protein>
    <submittedName>
        <fullName evidence="1">Uncharacterized protein</fullName>
    </submittedName>
</protein>
<feature type="non-terminal residue" evidence="1">
    <location>
        <position position="72"/>
    </location>
</feature>
<dbReference type="AlphaFoldDB" id="A0A0B6Y166"/>
<name>A0A0B6Y166_9EUPU</name>
<proteinExistence type="predicted"/>
<organism evidence="1">
    <name type="scientific">Arion vulgaris</name>
    <dbReference type="NCBI Taxonomy" id="1028688"/>
    <lineage>
        <taxon>Eukaryota</taxon>
        <taxon>Metazoa</taxon>
        <taxon>Spiralia</taxon>
        <taxon>Lophotrochozoa</taxon>
        <taxon>Mollusca</taxon>
        <taxon>Gastropoda</taxon>
        <taxon>Heterobranchia</taxon>
        <taxon>Euthyneura</taxon>
        <taxon>Panpulmonata</taxon>
        <taxon>Eupulmonata</taxon>
        <taxon>Stylommatophora</taxon>
        <taxon>Helicina</taxon>
        <taxon>Arionoidea</taxon>
        <taxon>Arionidae</taxon>
        <taxon>Arion</taxon>
    </lineage>
</organism>
<reference evidence="1" key="1">
    <citation type="submission" date="2014-12" db="EMBL/GenBank/DDBJ databases">
        <title>Insight into the proteome of Arion vulgaris.</title>
        <authorList>
            <person name="Aradska J."/>
            <person name="Bulat T."/>
            <person name="Smidak R."/>
            <person name="Sarate P."/>
            <person name="Gangsoo J."/>
            <person name="Sialana F."/>
            <person name="Bilban M."/>
            <person name="Lubec G."/>
        </authorList>
    </citation>
    <scope>NUCLEOTIDE SEQUENCE</scope>
    <source>
        <tissue evidence="1">Skin</tissue>
    </source>
</reference>
<evidence type="ECO:0000313" key="1">
    <source>
        <dbReference type="EMBL" id="CEK50027.1"/>
    </source>
</evidence>
<gene>
    <name evidence="1" type="primary">ORF9657</name>
</gene>
<sequence>AQLALRDSHSVRVSQDVEIAKLQKRILGIHSMQESHNELLELQGKYQDREAEVMSVKAKAQALLEHTKILEA</sequence>
<accession>A0A0B6Y166</accession>